<dbReference type="CDD" id="cd02247">
    <property type="entry name" value="cupin_pirin_C"/>
    <property type="match status" value="1"/>
</dbReference>
<protein>
    <submittedName>
        <fullName evidence="7">Pirin</fullName>
    </submittedName>
</protein>
<evidence type="ECO:0000313" key="8">
    <source>
        <dbReference type="Proteomes" id="UP001259832"/>
    </source>
</evidence>
<dbReference type="Pfam" id="PF01693">
    <property type="entry name" value="Cauli_VI"/>
    <property type="match status" value="2"/>
</dbReference>
<dbReference type="AlphaFoldDB" id="A0AAD9GTA0"/>
<dbReference type="CDD" id="cd02909">
    <property type="entry name" value="cupin_pirin_N"/>
    <property type="match status" value="1"/>
</dbReference>
<dbReference type="Pfam" id="PF05726">
    <property type="entry name" value="Pirin_C"/>
    <property type="match status" value="1"/>
</dbReference>
<dbReference type="PANTHER" id="PTHR13903">
    <property type="entry name" value="PIRIN-RELATED"/>
    <property type="match status" value="1"/>
</dbReference>
<dbReference type="SUPFAM" id="SSF51182">
    <property type="entry name" value="RmlC-like cupins"/>
    <property type="match status" value="1"/>
</dbReference>
<feature type="domain" description="Pirin N-terminal" evidence="5">
    <location>
        <begin position="77"/>
        <end position="174"/>
    </location>
</feature>
<evidence type="ECO:0000259" key="6">
    <source>
        <dbReference type="Pfam" id="PF05726"/>
    </source>
</evidence>
<keyword evidence="8" id="KW-1185">Reference proteome</keyword>
<dbReference type="InterPro" id="IPR011320">
    <property type="entry name" value="RNase_H1_N"/>
</dbReference>
<dbReference type="InterPro" id="IPR008778">
    <property type="entry name" value="Pirin_C_dom"/>
</dbReference>
<feature type="chain" id="PRO_5042196474" evidence="3">
    <location>
        <begin position="17"/>
        <end position="604"/>
    </location>
</feature>
<accession>A0AAD9GTA0</accession>
<comment type="similarity">
    <text evidence="1 2">Belongs to the pirin family.</text>
</comment>
<dbReference type="InterPro" id="IPR012093">
    <property type="entry name" value="Pirin"/>
</dbReference>
<dbReference type="Gene3D" id="2.60.120.10">
    <property type="entry name" value="Jelly Rolls"/>
    <property type="match status" value="2"/>
</dbReference>
<feature type="domain" description="Pirin C-terminal" evidence="6">
    <location>
        <begin position="229"/>
        <end position="331"/>
    </location>
</feature>
<dbReference type="InterPro" id="IPR003829">
    <property type="entry name" value="Pirin_N_dom"/>
</dbReference>
<feature type="signal peptide" evidence="3">
    <location>
        <begin position="1"/>
        <end position="16"/>
    </location>
</feature>
<reference evidence="7" key="1">
    <citation type="submission" date="2023-08" db="EMBL/GenBank/DDBJ databases">
        <title>Reference Genome Resource for the Citrus Pathogen Phytophthora citrophthora.</title>
        <authorList>
            <person name="Moller H."/>
            <person name="Coetzee B."/>
            <person name="Rose L.J."/>
            <person name="Van Niekerk J.M."/>
        </authorList>
    </citation>
    <scope>NUCLEOTIDE SEQUENCE</scope>
    <source>
        <strain evidence="7">STE-U-9442</strain>
    </source>
</reference>
<dbReference type="Proteomes" id="UP001259832">
    <property type="component" value="Unassembled WGS sequence"/>
</dbReference>
<keyword evidence="3" id="KW-0732">Signal</keyword>
<gene>
    <name evidence="7" type="ORF">P3T76_004174</name>
</gene>
<evidence type="ECO:0000256" key="1">
    <source>
        <dbReference type="ARBA" id="ARBA00008416"/>
    </source>
</evidence>
<feature type="domain" description="Ribonuclease H1 N-terminal" evidence="4">
    <location>
        <begin position="345"/>
        <end position="387"/>
    </location>
</feature>
<dbReference type="Gene3D" id="3.40.970.10">
    <property type="entry name" value="Ribonuclease H1, N-terminal domain"/>
    <property type="match status" value="2"/>
</dbReference>
<dbReference type="InterPro" id="IPR011051">
    <property type="entry name" value="RmlC_Cupin_sf"/>
</dbReference>
<dbReference type="EMBL" id="JASMQC010000006">
    <property type="protein sequence ID" value="KAK1944262.1"/>
    <property type="molecule type" value="Genomic_DNA"/>
</dbReference>
<dbReference type="InterPro" id="IPR009027">
    <property type="entry name" value="Ribosomal_bL9/RNase_H1_N"/>
</dbReference>
<organism evidence="7 8">
    <name type="scientific">Phytophthora citrophthora</name>
    <dbReference type="NCBI Taxonomy" id="4793"/>
    <lineage>
        <taxon>Eukaryota</taxon>
        <taxon>Sar</taxon>
        <taxon>Stramenopiles</taxon>
        <taxon>Oomycota</taxon>
        <taxon>Peronosporomycetes</taxon>
        <taxon>Peronosporales</taxon>
        <taxon>Peronosporaceae</taxon>
        <taxon>Phytophthora</taxon>
    </lineage>
</organism>
<sequence length="604" mass="66953">MLISLLVALACSPSIASISEVELDAEAQCVANGDASCISIQDSPVPSSFSSVSEMFNTRRIASKFIAREQGEGVGATVRRSLGSPQLRNLDPFLMLDEFNVGLPGGFPDHPHRGFETVTYMLPTSIGHMLHEDFLGNKGELRPGDLQWMTPGKGILHAEMPANEEKAHGLQLWINLPKEKKIMEPRYQEISRDTVPHVWDEAKKVEAIVFAGEVFGQKGPIETEAPVTYIHFLMKQGAELDYKIPIGHNAFVYTLSGSGKCSGEDIEAHHAIVMEKEGDGVHVTTEDEDGLEFIVISGQPLNEPVVQYGPFVMTSEAEIHQTIRDYQSGSNGFENAPKWTTGMAKFYAVTGGRFSGILTSLDRVLDATVGYPGAEFRKFSTLKEAEDAMKEQRGKANTPIKWSGSAYAVAVGRRMGIFTHQEALAQTRYYSANSLKRFDSYGEAVEFLDRHNWRKMPNFALKDVKLLKTEDSWAAESIATTDTSSDNDGKENVQILCTFPNHFEWDVQRLVTSEDITLLQAGLLAVNEALKRANQEDPECKVELTIFTVELQLLDVLNEHHRNEDDNRDLLLGILSEKGNRKVNVCRLQDGFELAAGPRDPSST</sequence>
<comment type="caution">
    <text evidence="7">The sequence shown here is derived from an EMBL/GenBank/DDBJ whole genome shotgun (WGS) entry which is preliminary data.</text>
</comment>
<evidence type="ECO:0000259" key="4">
    <source>
        <dbReference type="Pfam" id="PF01693"/>
    </source>
</evidence>
<evidence type="ECO:0000256" key="2">
    <source>
        <dbReference type="RuleBase" id="RU003457"/>
    </source>
</evidence>
<evidence type="ECO:0000259" key="5">
    <source>
        <dbReference type="Pfam" id="PF02678"/>
    </source>
</evidence>
<evidence type="ECO:0000256" key="3">
    <source>
        <dbReference type="SAM" id="SignalP"/>
    </source>
</evidence>
<dbReference type="PANTHER" id="PTHR13903:SF8">
    <property type="entry name" value="PIRIN"/>
    <property type="match status" value="1"/>
</dbReference>
<evidence type="ECO:0000313" key="7">
    <source>
        <dbReference type="EMBL" id="KAK1944262.1"/>
    </source>
</evidence>
<dbReference type="SUPFAM" id="SSF55658">
    <property type="entry name" value="L9 N-domain-like"/>
    <property type="match status" value="1"/>
</dbReference>
<name>A0AAD9GTA0_9STRA</name>
<dbReference type="Pfam" id="PF02678">
    <property type="entry name" value="Pirin"/>
    <property type="match status" value="1"/>
</dbReference>
<feature type="domain" description="Ribonuclease H1 N-terminal" evidence="4">
    <location>
        <begin position="406"/>
        <end position="447"/>
    </location>
</feature>
<dbReference type="InterPro" id="IPR037056">
    <property type="entry name" value="RNase_H1_N_sf"/>
</dbReference>
<proteinExistence type="inferred from homology"/>
<dbReference type="InterPro" id="IPR014710">
    <property type="entry name" value="RmlC-like_jellyroll"/>
</dbReference>